<dbReference type="GO" id="GO:0006508">
    <property type="term" value="P:proteolysis"/>
    <property type="evidence" value="ECO:0007669"/>
    <property type="project" value="UniProtKB-KW"/>
</dbReference>
<name>A0AA35WU74_GEOBA</name>
<comment type="cofactor">
    <cofactor evidence="1">
        <name>Zn(2+)</name>
        <dbReference type="ChEBI" id="CHEBI:29105"/>
    </cofactor>
</comment>
<keyword evidence="13" id="KW-1185">Reference proteome</keyword>
<dbReference type="SMART" id="SM00631">
    <property type="entry name" value="Zn_pept"/>
    <property type="match status" value="1"/>
</dbReference>
<dbReference type="PANTHER" id="PTHR11705">
    <property type="entry name" value="PROTEASE FAMILY M14 CARBOXYPEPTIDASE A,B"/>
    <property type="match status" value="1"/>
</dbReference>
<comment type="similarity">
    <text evidence="2 10">Belongs to the peptidase M14 family.</text>
</comment>
<evidence type="ECO:0000256" key="1">
    <source>
        <dbReference type="ARBA" id="ARBA00001947"/>
    </source>
</evidence>
<keyword evidence="3 12" id="KW-0121">Carboxypeptidase</keyword>
<dbReference type="GO" id="GO:0008270">
    <property type="term" value="F:zinc ion binding"/>
    <property type="evidence" value="ECO:0007669"/>
    <property type="project" value="InterPro"/>
</dbReference>
<dbReference type="PROSITE" id="PS52035">
    <property type="entry name" value="PEPTIDASE_M14"/>
    <property type="match status" value="1"/>
</dbReference>
<dbReference type="PRINTS" id="PR00765">
    <property type="entry name" value="CRBOXYPTASEA"/>
</dbReference>
<feature type="domain" description="Peptidase M14" evidence="11">
    <location>
        <begin position="111"/>
        <end position="352"/>
    </location>
</feature>
<evidence type="ECO:0000256" key="8">
    <source>
        <dbReference type="ARBA" id="ARBA00022833"/>
    </source>
</evidence>
<evidence type="ECO:0000313" key="13">
    <source>
        <dbReference type="Proteomes" id="UP001174909"/>
    </source>
</evidence>
<dbReference type="Pfam" id="PF00246">
    <property type="entry name" value="Peptidase_M14"/>
    <property type="match status" value="1"/>
</dbReference>
<evidence type="ECO:0000256" key="6">
    <source>
        <dbReference type="ARBA" id="ARBA00022729"/>
    </source>
</evidence>
<keyword evidence="7" id="KW-0378">Hydrolase</keyword>
<reference evidence="12" key="1">
    <citation type="submission" date="2023-03" db="EMBL/GenBank/DDBJ databases">
        <authorList>
            <person name="Steffen K."/>
            <person name="Cardenas P."/>
        </authorList>
    </citation>
    <scope>NUCLEOTIDE SEQUENCE</scope>
</reference>
<evidence type="ECO:0000256" key="9">
    <source>
        <dbReference type="ARBA" id="ARBA00023049"/>
    </source>
</evidence>
<comment type="caution">
    <text evidence="12">The sequence shown here is derived from an EMBL/GenBank/DDBJ whole genome shotgun (WGS) entry which is preliminary data.</text>
</comment>
<dbReference type="PANTHER" id="PTHR11705:SF143">
    <property type="entry name" value="SLL0236 PROTEIN"/>
    <property type="match status" value="1"/>
</dbReference>
<evidence type="ECO:0000256" key="4">
    <source>
        <dbReference type="ARBA" id="ARBA00022670"/>
    </source>
</evidence>
<keyword evidence="9" id="KW-0482">Metalloprotease</keyword>
<evidence type="ECO:0000256" key="10">
    <source>
        <dbReference type="PROSITE-ProRule" id="PRU01379"/>
    </source>
</evidence>
<evidence type="ECO:0000256" key="5">
    <source>
        <dbReference type="ARBA" id="ARBA00022723"/>
    </source>
</evidence>
<evidence type="ECO:0000259" key="11">
    <source>
        <dbReference type="PROSITE" id="PS52035"/>
    </source>
</evidence>
<dbReference type="GO" id="GO:0004181">
    <property type="term" value="F:metallocarboxypeptidase activity"/>
    <property type="evidence" value="ECO:0007669"/>
    <property type="project" value="InterPro"/>
</dbReference>
<dbReference type="Gene3D" id="3.40.630.10">
    <property type="entry name" value="Zn peptidases"/>
    <property type="match status" value="1"/>
</dbReference>
<evidence type="ECO:0000256" key="2">
    <source>
        <dbReference type="ARBA" id="ARBA00005988"/>
    </source>
</evidence>
<evidence type="ECO:0000256" key="3">
    <source>
        <dbReference type="ARBA" id="ARBA00022645"/>
    </source>
</evidence>
<sequence>MKILLLLLTLAAASELYQRTEHYDDQIVVKCELKESFTERLGTLLEKDFVDLWGVDEEKRLHIRLGNQLWSELQSTLPECSVVIENVEEYVSKAEKKPFDKSNPEPSWFEAYHPYDDIVAWYQTLGKNYSGLVKYVESIGMSVEGRNIPAVHITNILADPINTVYFQCQLHAREWISAAVCMNIATYLCENYGKDEQVTKLLDSLQFVFVPIANPDGYEYTWTVDRLWRKNRRVNPGSSCMGVDLNRNYNDHWDEGGSSGSPCSQVYHGSFPASEPETQTTQAYFGAQNGVIAAVDWHAYSQLILRPYGYTMKPSPNEEQLSAIGANMSQAIYSVHGYTYTSMAASGLYLYS</sequence>
<keyword evidence="8" id="KW-0862">Zinc</keyword>
<dbReference type="SUPFAM" id="SSF53187">
    <property type="entry name" value="Zn-dependent exopeptidases"/>
    <property type="match status" value="1"/>
</dbReference>
<organism evidence="12 13">
    <name type="scientific">Geodia barretti</name>
    <name type="common">Barrett's horny sponge</name>
    <dbReference type="NCBI Taxonomy" id="519541"/>
    <lineage>
        <taxon>Eukaryota</taxon>
        <taxon>Metazoa</taxon>
        <taxon>Porifera</taxon>
        <taxon>Demospongiae</taxon>
        <taxon>Heteroscleromorpha</taxon>
        <taxon>Tetractinellida</taxon>
        <taxon>Astrophorina</taxon>
        <taxon>Geodiidae</taxon>
        <taxon>Geodia</taxon>
    </lineage>
</organism>
<dbReference type="GO" id="GO:0005615">
    <property type="term" value="C:extracellular space"/>
    <property type="evidence" value="ECO:0007669"/>
    <property type="project" value="TreeGrafter"/>
</dbReference>
<proteinExistence type="inferred from homology"/>
<dbReference type="EMBL" id="CASHTH010002244">
    <property type="protein sequence ID" value="CAI8026890.1"/>
    <property type="molecule type" value="Genomic_DNA"/>
</dbReference>
<keyword evidence="5" id="KW-0479">Metal-binding</keyword>
<keyword evidence="4" id="KW-0645">Protease</keyword>
<keyword evidence="6" id="KW-0732">Signal</keyword>
<dbReference type="InterPro" id="IPR000834">
    <property type="entry name" value="Peptidase_M14"/>
</dbReference>
<protein>
    <submittedName>
        <fullName evidence="12">Mast cell carboxypeptidase A</fullName>
    </submittedName>
</protein>
<dbReference type="FunFam" id="3.40.630.10:FF:000084">
    <property type="entry name" value="Carboxypeptidase B2"/>
    <property type="match status" value="1"/>
</dbReference>
<dbReference type="Proteomes" id="UP001174909">
    <property type="component" value="Unassembled WGS sequence"/>
</dbReference>
<accession>A0AA35WU74</accession>
<comment type="caution">
    <text evidence="10">Lacks conserved residue(s) required for the propagation of feature annotation.</text>
</comment>
<evidence type="ECO:0000256" key="7">
    <source>
        <dbReference type="ARBA" id="ARBA00022801"/>
    </source>
</evidence>
<gene>
    <name evidence="12" type="ORF">GBAR_LOCUS15407</name>
</gene>
<evidence type="ECO:0000313" key="12">
    <source>
        <dbReference type="EMBL" id="CAI8026890.1"/>
    </source>
</evidence>
<dbReference type="AlphaFoldDB" id="A0AA35WU74"/>